<comment type="caution">
    <text evidence="1">The sequence shown here is derived from an EMBL/GenBank/DDBJ whole genome shotgun (WGS) entry which is preliminary data.</text>
</comment>
<protein>
    <submittedName>
        <fullName evidence="1">Uncharacterized protein</fullName>
    </submittedName>
</protein>
<organism evidence="1 2">
    <name type="scientific">Pyropia yezoensis</name>
    <name type="common">Susabi-nori</name>
    <name type="synonym">Porphyra yezoensis</name>
    <dbReference type="NCBI Taxonomy" id="2788"/>
    <lineage>
        <taxon>Eukaryota</taxon>
        <taxon>Rhodophyta</taxon>
        <taxon>Bangiophyceae</taxon>
        <taxon>Bangiales</taxon>
        <taxon>Bangiaceae</taxon>
        <taxon>Pyropia</taxon>
    </lineage>
</organism>
<keyword evidence="2" id="KW-1185">Reference proteome</keyword>
<evidence type="ECO:0000313" key="1">
    <source>
        <dbReference type="EMBL" id="KAK1868978.1"/>
    </source>
</evidence>
<reference evidence="1" key="1">
    <citation type="submission" date="2019-11" db="EMBL/GenBank/DDBJ databases">
        <title>Nori genome reveals adaptations in red seaweeds to the harsh intertidal environment.</title>
        <authorList>
            <person name="Wang D."/>
            <person name="Mao Y."/>
        </authorList>
    </citation>
    <scope>NUCLEOTIDE SEQUENCE</scope>
    <source>
        <tissue evidence="1">Gametophyte</tissue>
    </source>
</reference>
<sequence>MVCTPTALVAAAIAAAAVATAVAAAAVPPATGAVDEGLSPAGKVLTLTPDCDGACQSRVAAALDARGCTDVSVLPTLRLATAVCGGAAAAAAAAAGGGGRVDAADAETAALRTLPGVMAAEADTLVEGEEPVMEDGADAEVPLRLPNGEHYFWGLDRINQAALPLDQNSSTAGCYPRRGAGVTVHVTDSGCQPAHEEFSTGQVTTRALPGSGLAADGIDDLGHGSHVAGTVGGRRTGVAPGVAIRCIKVLNRRGKGHTSAVAAAFEEVAAAKAADPVRPMVLQASMSWTGTSLDAATERLAAVGVVPVVSAGNTGGDSCERTPARSPYAITVANSDIDDTLYRSSSRGPCVNMIAPGHKVLSVDHRGGLKSMTGTSMAAPHVSGVVALTLAEHPNGGALRVEEVKALLAAGAPVVAGWPLGWAKSACAAAPSTPSPSPSPAPSPSPLPSPAVPSPSAPAATAAPAAPNNPWGTPPWLVGWPAAPVATAAARWPSPPTVVGAH</sequence>
<accession>A0ACC3CGJ7</accession>
<evidence type="ECO:0000313" key="2">
    <source>
        <dbReference type="Proteomes" id="UP000798662"/>
    </source>
</evidence>
<name>A0ACC3CGJ7_PYRYE</name>
<dbReference type="EMBL" id="CM020620">
    <property type="protein sequence ID" value="KAK1868978.1"/>
    <property type="molecule type" value="Genomic_DNA"/>
</dbReference>
<gene>
    <name evidence="1" type="ORF">I4F81_011460</name>
</gene>
<proteinExistence type="predicted"/>
<dbReference type="Proteomes" id="UP000798662">
    <property type="component" value="Chromosome 3"/>
</dbReference>